<dbReference type="Gene3D" id="1.25.40.20">
    <property type="entry name" value="Ankyrin repeat-containing domain"/>
    <property type="match status" value="1"/>
</dbReference>
<name>A0ABR4MII7_9PEZI</name>
<sequence length="798" mass="88565">MSRIIVNTTLPKRPYQTPTDRPIITTDRLILKASTAEHEAHIHALRTQEEVMQWSSSGHVDADLAATRRSMAAWLAPHDIETWNYVVFKRDTGAFVGTAGNYRRAGTQGWPELGYMLMKEHWGMGYATEILRAFLQVWWELPREKVEVEVDSETCMVGTQMGEAMAGEAVVDEVLVAEVDILNKQSVKLLRKFGFEVAKIWQDSGNGKVYDLETMVLRDKRGSNEWQEEKMHTRKKQAPGDSPQQHPVKKDQEIHQVIPHVQSKIPSKVFTGKDDEYEPFHFTAKVHINPFKQEIITREKTNSQGKSIIAVSTNPSTNVFPYLHYRSLLDLGTPIIQHISYLGSLESIKHGLAQGLHPSPSVWGGAGWYGCRSLRALTAYQDDLPALYWAAWWGNVEMAKALLQAKADVNQIVTARRIAAATDDLLLCESLLAVLNEDAKLFGYSQSNDDMASALYLSLDAGHESITHLLICDAKCNLVLNKTTMLHAIHKASRDCLINVVGTILCQSEKEAFARDISGHTALHHAMARPQNKTVEVIQALLKFKVKVNAKNSMGFTALDFGFAKMQEKCKSKSRTAFSRALQMWVKATLALVDGGGEFSVYSKEQVQNILPRGQWANCMKAFGDRKCRSIVPFSDVEPWVSCSSSFSGSSGSSSPPPVTDVLSPSSFSAGPATIVAKTLSSSCRKRQRQQTGGNMGVKKEEEGLEASAEAGTGTGTSTGMHTSIDPGITVTSTSNRGTGYTNTGHTMFLRPTVGRRQVPGAIRRRSHRYRAPVRNFGRQQNFDTDGSERPRKKQRIQ</sequence>
<dbReference type="GeneID" id="98118211"/>
<evidence type="ECO:0000256" key="1">
    <source>
        <dbReference type="PROSITE-ProRule" id="PRU00023"/>
    </source>
</evidence>
<dbReference type="SUPFAM" id="SSF55729">
    <property type="entry name" value="Acyl-CoA N-acyltransferases (Nat)"/>
    <property type="match status" value="1"/>
</dbReference>
<dbReference type="Pfam" id="PF00023">
    <property type="entry name" value="Ank"/>
    <property type="match status" value="2"/>
</dbReference>
<dbReference type="PROSITE" id="PS50088">
    <property type="entry name" value="ANK_REPEAT"/>
    <property type="match status" value="1"/>
</dbReference>
<dbReference type="Proteomes" id="UP001610728">
    <property type="component" value="Unassembled WGS sequence"/>
</dbReference>
<evidence type="ECO:0000256" key="2">
    <source>
        <dbReference type="SAM" id="MobiDB-lite"/>
    </source>
</evidence>
<dbReference type="InterPro" id="IPR051531">
    <property type="entry name" value="N-acetyltransferase"/>
</dbReference>
<dbReference type="SMART" id="SM00248">
    <property type="entry name" value="ANK"/>
    <property type="match status" value="3"/>
</dbReference>
<dbReference type="InterPro" id="IPR016181">
    <property type="entry name" value="Acyl_CoA_acyltransferase"/>
</dbReference>
<feature type="region of interest" description="Disordered" evidence="2">
    <location>
        <begin position="647"/>
        <end position="666"/>
    </location>
</feature>
<organism evidence="4 5">
    <name type="scientific">Ceratocystis lukuohia</name>
    <dbReference type="NCBI Taxonomy" id="2019550"/>
    <lineage>
        <taxon>Eukaryota</taxon>
        <taxon>Fungi</taxon>
        <taxon>Dikarya</taxon>
        <taxon>Ascomycota</taxon>
        <taxon>Pezizomycotina</taxon>
        <taxon>Sordariomycetes</taxon>
        <taxon>Hypocreomycetidae</taxon>
        <taxon>Microascales</taxon>
        <taxon>Ceratocystidaceae</taxon>
        <taxon>Ceratocystis</taxon>
    </lineage>
</organism>
<accession>A0ABR4MII7</accession>
<evidence type="ECO:0000313" key="4">
    <source>
        <dbReference type="EMBL" id="KAL2888098.1"/>
    </source>
</evidence>
<keyword evidence="1" id="KW-0040">ANK repeat</keyword>
<evidence type="ECO:0000259" key="3">
    <source>
        <dbReference type="PROSITE" id="PS51186"/>
    </source>
</evidence>
<dbReference type="Gene3D" id="3.40.630.30">
    <property type="match status" value="1"/>
</dbReference>
<reference evidence="4 5" key="1">
    <citation type="submission" date="2020-05" db="EMBL/GenBank/DDBJ databases">
        <title>Ceratocystis lukuohia genome.</title>
        <authorList>
            <person name="Harrington T.C."/>
            <person name="Kim K."/>
            <person name="Mayers C.G."/>
        </authorList>
    </citation>
    <scope>NUCLEOTIDE SEQUENCE [LARGE SCALE GENOMIC DNA]</scope>
    <source>
        <strain evidence="4 5">C4212</strain>
    </source>
</reference>
<feature type="repeat" description="ANK" evidence="1">
    <location>
        <begin position="518"/>
        <end position="553"/>
    </location>
</feature>
<protein>
    <recommendedName>
        <fullName evidence="3">N-acetyltransferase domain-containing protein</fullName>
    </recommendedName>
</protein>
<feature type="domain" description="N-acetyltransferase" evidence="3">
    <location>
        <begin position="29"/>
        <end position="216"/>
    </location>
</feature>
<comment type="caution">
    <text evidence="4">The sequence shown here is derived from an EMBL/GenBank/DDBJ whole genome shotgun (WGS) entry which is preliminary data.</text>
</comment>
<dbReference type="InterPro" id="IPR036770">
    <property type="entry name" value="Ankyrin_rpt-contain_sf"/>
</dbReference>
<dbReference type="Pfam" id="PF13302">
    <property type="entry name" value="Acetyltransf_3"/>
    <property type="match status" value="1"/>
</dbReference>
<dbReference type="PANTHER" id="PTHR43792">
    <property type="entry name" value="GNAT FAMILY, PUTATIVE (AFU_ORTHOLOGUE AFUA_3G00765)-RELATED-RELATED"/>
    <property type="match status" value="1"/>
</dbReference>
<dbReference type="PROSITE" id="PS51186">
    <property type="entry name" value="GNAT"/>
    <property type="match status" value="1"/>
</dbReference>
<keyword evidence="5" id="KW-1185">Reference proteome</keyword>
<dbReference type="InterPro" id="IPR000182">
    <property type="entry name" value="GNAT_dom"/>
</dbReference>
<dbReference type="EMBL" id="JABSNW010000004">
    <property type="protein sequence ID" value="KAL2888098.1"/>
    <property type="molecule type" value="Genomic_DNA"/>
</dbReference>
<feature type="region of interest" description="Disordered" evidence="2">
    <location>
        <begin position="223"/>
        <end position="250"/>
    </location>
</feature>
<feature type="compositionally biased region" description="Low complexity" evidence="2">
    <location>
        <begin position="706"/>
        <end position="724"/>
    </location>
</feature>
<proteinExistence type="predicted"/>
<feature type="region of interest" description="Disordered" evidence="2">
    <location>
        <begin position="679"/>
        <end position="798"/>
    </location>
</feature>
<feature type="compositionally biased region" description="Basic residues" evidence="2">
    <location>
        <begin position="763"/>
        <end position="772"/>
    </location>
</feature>
<dbReference type="RefSeq" id="XP_070859278.1">
    <property type="nucleotide sequence ID" value="XM_071002558.1"/>
</dbReference>
<dbReference type="InterPro" id="IPR002110">
    <property type="entry name" value="Ankyrin_rpt"/>
</dbReference>
<evidence type="ECO:0000313" key="5">
    <source>
        <dbReference type="Proteomes" id="UP001610728"/>
    </source>
</evidence>
<dbReference type="PANTHER" id="PTHR43792:SF1">
    <property type="entry name" value="N-ACETYLTRANSFERASE DOMAIN-CONTAINING PROTEIN"/>
    <property type="match status" value="1"/>
</dbReference>
<dbReference type="SUPFAM" id="SSF48403">
    <property type="entry name" value="Ankyrin repeat"/>
    <property type="match status" value="1"/>
</dbReference>
<gene>
    <name evidence="4" type="ORF">HOO65_040435</name>
</gene>
<feature type="compositionally biased region" description="Polar residues" evidence="2">
    <location>
        <begin position="730"/>
        <end position="746"/>
    </location>
</feature>